<feature type="region of interest" description="Disordered" evidence="1">
    <location>
        <begin position="1"/>
        <end position="68"/>
    </location>
</feature>
<organism evidence="2 3">
    <name type="scientific">Hibiscus sabdariffa</name>
    <name type="common">roselle</name>
    <dbReference type="NCBI Taxonomy" id="183260"/>
    <lineage>
        <taxon>Eukaryota</taxon>
        <taxon>Viridiplantae</taxon>
        <taxon>Streptophyta</taxon>
        <taxon>Embryophyta</taxon>
        <taxon>Tracheophyta</taxon>
        <taxon>Spermatophyta</taxon>
        <taxon>Magnoliopsida</taxon>
        <taxon>eudicotyledons</taxon>
        <taxon>Gunneridae</taxon>
        <taxon>Pentapetalae</taxon>
        <taxon>rosids</taxon>
        <taxon>malvids</taxon>
        <taxon>Malvales</taxon>
        <taxon>Malvaceae</taxon>
        <taxon>Malvoideae</taxon>
        <taxon>Hibiscus</taxon>
    </lineage>
</organism>
<evidence type="ECO:0000256" key="1">
    <source>
        <dbReference type="SAM" id="MobiDB-lite"/>
    </source>
</evidence>
<accession>A0ABR2E3N2</accession>
<dbReference type="EMBL" id="JBBPBM010000020">
    <property type="protein sequence ID" value="KAK8551138.1"/>
    <property type="molecule type" value="Genomic_DNA"/>
</dbReference>
<dbReference type="SUPFAM" id="SSF48150">
    <property type="entry name" value="DNA-glycosylase"/>
    <property type="match status" value="1"/>
</dbReference>
<dbReference type="Pfam" id="PF03352">
    <property type="entry name" value="Adenine_glyco"/>
    <property type="match status" value="1"/>
</dbReference>
<reference evidence="2 3" key="1">
    <citation type="journal article" date="2024" name="G3 (Bethesda)">
        <title>Genome assembly of Hibiscus sabdariffa L. provides insights into metabolisms of medicinal natural products.</title>
        <authorList>
            <person name="Kim T."/>
        </authorList>
    </citation>
    <scope>NUCLEOTIDE SEQUENCE [LARGE SCALE GENOMIC DNA]</scope>
    <source>
        <strain evidence="2">TK-2024</strain>
        <tissue evidence="2">Old leaves</tissue>
    </source>
</reference>
<protein>
    <recommendedName>
        <fullName evidence="4">GMP synthase [glutamine-hydrolyzing]</fullName>
    </recommendedName>
</protein>
<feature type="compositionally biased region" description="Basic and acidic residues" evidence="1">
    <location>
        <begin position="50"/>
        <end position="60"/>
    </location>
</feature>
<dbReference type="PANTHER" id="PTHR31116">
    <property type="entry name" value="OS04G0501200 PROTEIN"/>
    <property type="match status" value="1"/>
</dbReference>
<gene>
    <name evidence="2" type="ORF">V6N12_039800</name>
</gene>
<comment type="caution">
    <text evidence="2">The sequence shown here is derived from an EMBL/GenBank/DDBJ whole genome shotgun (WGS) entry which is preliminary data.</text>
</comment>
<dbReference type="InterPro" id="IPR005019">
    <property type="entry name" value="Adenine_glyco"/>
</dbReference>
<name>A0ABR2E3N2_9ROSI</name>
<feature type="compositionally biased region" description="Low complexity" evidence="1">
    <location>
        <begin position="99"/>
        <end position="115"/>
    </location>
</feature>
<feature type="region of interest" description="Disordered" evidence="1">
    <location>
        <begin position="403"/>
        <end position="422"/>
    </location>
</feature>
<evidence type="ECO:0000313" key="2">
    <source>
        <dbReference type="EMBL" id="KAK8551138.1"/>
    </source>
</evidence>
<feature type="region of interest" description="Disordered" evidence="1">
    <location>
        <begin position="99"/>
        <end position="144"/>
    </location>
</feature>
<keyword evidence="3" id="KW-1185">Reference proteome</keyword>
<dbReference type="PANTHER" id="PTHR31116:SF47">
    <property type="entry name" value="DNA-3-METHYLADENINE GLYCOSYLASE 1-LIKE"/>
    <property type="match status" value="1"/>
</dbReference>
<evidence type="ECO:0008006" key="4">
    <source>
        <dbReference type="Google" id="ProtNLM"/>
    </source>
</evidence>
<dbReference type="InterPro" id="IPR011257">
    <property type="entry name" value="DNA_glycosylase"/>
</dbReference>
<proteinExistence type="predicted"/>
<sequence length="422" mass="46429">MSGPPRVRSAHIATEMEARSVLGPAGNKVPVKPAAKSIKKPEKPVQQFSEGKDGEKDKELLSPQKETMPALQSLTLTASILRQQERKVGNLSMSLSCLSDGGASSSSTGSSSSGKTGRGGRRGVGIGVGVRRKQSESKGESGVMVVDSGEDGCLEKKKRCGWVTTNSGFWDLLSPRKAYTKASTDVHVPLAFSVFFKLLLLYYKHLQALTALCSLKDLCYVAFHDEEWGVPVHDDKKLFELLSLSGALAEMTWPTILSKRHMFRETFLEFDPRAVSKLSEKKIGAPGSPASSLLSELKIRAIIENARQICKVKYEFGSFDKYIWSFVNHKPMVGQFRYARQVPVKSSKSEAISKDLIRRGFRSVGPTVVYSFMQVAGLTNDHVMSCFRFQECMTGVEARGKVNNEDEANDESRKLEETSALG</sequence>
<evidence type="ECO:0000313" key="3">
    <source>
        <dbReference type="Proteomes" id="UP001472677"/>
    </source>
</evidence>
<dbReference type="Proteomes" id="UP001472677">
    <property type="component" value="Unassembled WGS sequence"/>
</dbReference>
<dbReference type="Gene3D" id="1.10.340.30">
    <property type="entry name" value="Hypothetical protein, domain 2"/>
    <property type="match status" value="1"/>
</dbReference>